<gene>
    <name evidence="2" type="ORF">KY290_024996</name>
</gene>
<reference evidence="2 3" key="1">
    <citation type="journal article" date="2021" name="bioRxiv">
        <title>Chromosome-scale and haplotype-resolved genome assembly of a tetraploid potato cultivar.</title>
        <authorList>
            <person name="Sun H."/>
            <person name="Jiao W.-B."/>
            <person name="Krause K."/>
            <person name="Campoy J.A."/>
            <person name="Goel M."/>
            <person name="Folz-Donahue K."/>
            <person name="Kukat C."/>
            <person name="Huettel B."/>
            <person name="Schneeberger K."/>
        </authorList>
    </citation>
    <scope>NUCLEOTIDE SEQUENCE [LARGE SCALE GENOMIC DNA]</scope>
    <source>
        <strain evidence="2">SolTubOtavaFocal</strain>
        <tissue evidence="2">Leaves</tissue>
    </source>
</reference>
<dbReference type="Proteomes" id="UP000826656">
    <property type="component" value="Unassembled WGS sequence"/>
</dbReference>
<name>A0ABQ7US98_SOLTU</name>
<dbReference type="Pfam" id="PF13966">
    <property type="entry name" value="zf-RVT"/>
    <property type="match status" value="1"/>
</dbReference>
<feature type="domain" description="Reverse transcriptase zinc-binding" evidence="1">
    <location>
        <begin position="3"/>
        <end position="55"/>
    </location>
</feature>
<evidence type="ECO:0000313" key="3">
    <source>
        <dbReference type="Proteomes" id="UP000826656"/>
    </source>
</evidence>
<comment type="caution">
    <text evidence="2">The sequence shown here is derived from an EMBL/GenBank/DDBJ whole genome shotgun (WGS) entry which is preliminary data.</text>
</comment>
<sequence length="142" mass="16758">MQPQLPKASWKSITLHKAIHPRFKFIIWLAVQQRLATVDRLQKIGIQVPMCVYSNQIWTRMLKWMGNYRSIGPWQHEIEWVSRIAKKKTAQAEAICCTFAMVIYNIWKDRNTLRFKRGQVEVSHTCKDIAMHLHIQGRNKAS</sequence>
<dbReference type="EMBL" id="JAIVGD010000018">
    <property type="protein sequence ID" value="KAH0754726.1"/>
    <property type="molecule type" value="Genomic_DNA"/>
</dbReference>
<dbReference type="InterPro" id="IPR026960">
    <property type="entry name" value="RVT-Znf"/>
</dbReference>
<keyword evidence="3" id="KW-1185">Reference proteome</keyword>
<organism evidence="2 3">
    <name type="scientific">Solanum tuberosum</name>
    <name type="common">Potato</name>
    <dbReference type="NCBI Taxonomy" id="4113"/>
    <lineage>
        <taxon>Eukaryota</taxon>
        <taxon>Viridiplantae</taxon>
        <taxon>Streptophyta</taxon>
        <taxon>Embryophyta</taxon>
        <taxon>Tracheophyta</taxon>
        <taxon>Spermatophyta</taxon>
        <taxon>Magnoliopsida</taxon>
        <taxon>eudicotyledons</taxon>
        <taxon>Gunneridae</taxon>
        <taxon>Pentapetalae</taxon>
        <taxon>asterids</taxon>
        <taxon>lamiids</taxon>
        <taxon>Solanales</taxon>
        <taxon>Solanaceae</taxon>
        <taxon>Solanoideae</taxon>
        <taxon>Solaneae</taxon>
        <taxon>Solanum</taxon>
    </lineage>
</organism>
<proteinExistence type="predicted"/>
<protein>
    <recommendedName>
        <fullName evidence="1">Reverse transcriptase zinc-binding domain-containing protein</fullName>
    </recommendedName>
</protein>
<accession>A0ABQ7US98</accession>
<evidence type="ECO:0000313" key="2">
    <source>
        <dbReference type="EMBL" id="KAH0754726.1"/>
    </source>
</evidence>
<evidence type="ECO:0000259" key="1">
    <source>
        <dbReference type="Pfam" id="PF13966"/>
    </source>
</evidence>